<comment type="caution">
    <text evidence="2">The sequence shown here is derived from an EMBL/GenBank/DDBJ whole genome shotgun (WGS) entry which is preliminary data.</text>
</comment>
<dbReference type="OrthoDB" id="5916767at2759"/>
<dbReference type="InterPro" id="IPR043708">
    <property type="entry name" value="DUF5648"/>
</dbReference>
<name>A0A0V1N7U7_9BILA</name>
<dbReference type="Pfam" id="PF18885">
    <property type="entry name" value="DUF5648"/>
    <property type="match status" value="1"/>
</dbReference>
<gene>
    <name evidence="2" type="ORF">T10_13111</name>
</gene>
<dbReference type="Proteomes" id="UP000054843">
    <property type="component" value="Unassembled WGS sequence"/>
</dbReference>
<reference evidence="2 3" key="1">
    <citation type="submission" date="2015-01" db="EMBL/GenBank/DDBJ databases">
        <title>Evolution of Trichinella species and genotypes.</title>
        <authorList>
            <person name="Korhonen P.K."/>
            <person name="Edoardo P."/>
            <person name="Giuseppe L.R."/>
            <person name="Gasser R.B."/>
        </authorList>
    </citation>
    <scope>NUCLEOTIDE SEQUENCE [LARGE SCALE GENOMIC DNA]</scope>
    <source>
        <strain evidence="2">ISS1980</strain>
    </source>
</reference>
<protein>
    <recommendedName>
        <fullName evidence="1">DUF5648 domain-containing protein</fullName>
    </recommendedName>
</protein>
<keyword evidence="3" id="KW-1185">Reference proteome</keyword>
<feature type="domain" description="DUF5648" evidence="1">
    <location>
        <begin position="92"/>
        <end position="226"/>
    </location>
</feature>
<evidence type="ECO:0000313" key="2">
    <source>
        <dbReference type="EMBL" id="KRZ80043.1"/>
    </source>
</evidence>
<sequence>MMMKYLLRRRNFKITNNIRAFRNMISSPEKNKRCEKLENCPFYKALNQQQIYFLVNNRTIFGNFAIKSKYPEVKLNSCEHLHKFIIRILKNLYRLYDNLNRSNLLLTDRTAYEKMRKDPKYTDLGTIGSIAPEEDPICPELLPVYYIYSPLQRANYYITDELLLKVRLSEGYENKGIIGYAAPGFGACDAFTRIYEFYSPFSGVIQFADLEWAEKFMRGHHGYTYQVCKLNEFNFKTELQL</sequence>
<dbReference type="AlphaFoldDB" id="A0A0V1N7U7"/>
<evidence type="ECO:0000259" key="1">
    <source>
        <dbReference type="Pfam" id="PF18885"/>
    </source>
</evidence>
<dbReference type="EMBL" id="JYDO01000004">
    <property type="protein sequence ID" value="KRZ80043.1"/>
    <property type="molecule type" value="Genomic_DNA"/>
</dbReference>
<evidence type="ECO:0000313" key="3">
    <source>
        <dbReference type="Proteomes" id="UP000054843"/>
    </source>
</evidence>
<proteinExistence type="predicted"/>
<accession>A0A0V1N7U7</accession>
<organism evidence="2 3">
    <name type="scientific">Trichinella papuae</name>
    <dbReference type="NCBI Taxonomy" id="268474"/>
    <lineage>
        <taxon>Eukaryota</taxon>
        <taxon>Metazoa</taxon>
        <taxon>Ecdysozoa</taxon>
        <taxon>Nematoda</taxon>
        <taxon>Enoplea</taxon>
        <taxon>Dorylaimia</taxon>
        <taxon>Trichinellida</taxon>
        <taxon>Trichinellidae</taxon>
        <taxon>Trichinella</taxon>
    </lineage>
</organism>